<proteinExistence type="inferred from homology"/>
<evidence type="ECO:0000313" key="9">
    <source>
        <dbReference type="EMBL" id="KYD20973.1"/>
    </source>
</evidence>
<evidence type="ECO:0000256" key="6">
    <source>
        <dbReference type="ARBA" id="ARBA00022989"/>
    </source>
</evidence>
<dbReference type="GO" id="GO:0008360">
    <property type="term" value="P:regulation of cell shape"/>
    <property type="evidence" value="ECO:0007669"/>
    <property type="project" value="UniProtKB-KW"/>
</dbReference>
<evidence type="ECO:0000256" key="7">
    <source>
        <dbReference type="ARBA" id="ARBA00023136"/>
    </source>
</evidence>
<dbReference type="RefSeq" id="WP_061568413.1">
    <property type="nucleotide sequence ID" value="NZ_LQYT01000025.1"/>
</dbReference>
<dbReference type="STRING" id="301148.B4135_0220"/>
<protein>
    <submittedName>
        <fullName evidence="9">Uncharacterized protein</fullName>
    </submittedName>
</protein>
<dbReference type="EMBL" id="LQYT01000025">
    <property type="protein sequence ID" value="KYD20973.1"/>
    <property type="molecule type" value="Genomic_DNA"/>
</dbReference>
<feature type="transmembrane region" description="Helical" evidence="8">
    <location>
        <begin position="58"/>
        <end position="81"/>
    </location>
</feature>
<gene>
    <name evidence="9" type="ORF">B4135_0220</name>
</gene>
<dbReference type="NCBIfam" id="TIGR03426">
    <property type="entry name" value="shape_MreD"/>
    <property type="match status" value="1"/>
</dbReference>
<dbReference type="InterPro" id="IPR007227">
    <property type="entry name" value="Cell_shape_determining_MreD"/>
</dbReference>
<dbReference type="Pfam" id="PF04093">
    <property type="entry name" value="MreD"/>
    <property type="match status" value="1"/>
</dbReference>
<feature type="transmembrane region" description="Helical" evidence="8">
    <location>
        <begin position="101"/>
        <end position="124"/>
    </location>
</feature>
<keyword evidence="6 8" id="KW-1133">Transmembrane helix</keyword>
<comment type="caution">
    <text evidence="9">The sequence shown here is derived from an EMBL/GenBank/DDBJ whole genome shotgun (WGS) entry which is preliminary data.</text>
</comment>
<evidence type="ECO:0000313" key="10">
    <source>
        <dbReference type="Proteomes" id="UP000075683"/>
    </source>
</evidence>
<comment type="similarity">
    <text evidence="2">Belongs to the MreD family.</text>
</comment>
<evidence type="ECO:0000256" key="1">
    <source>
        <dbReference type="ARBA" id="ARBA00004651"/>
    </source>
</evidence>
<evidence type="ECO:0000256" key="8">
    <source>
        <dbReference type="SAM" id="Phobius"/>
    </source>
</evidence>
<dbReference type="OrthoDB" id="1653857at2"/>
<accession>A0A150M8T7</accession>
<reference evidence="9 10" key="1">
    <citation type="submission" date="2016-01" db="EMBL/GenBank/DDBJ databases">
        <title>Draft Genome Sequences of Seven Thermophilic Sporeformers Isolated from Foods.</title>
        <authorList>
            <person name="Berendsen E.M."/>
            <person name="Wells-Bennik M.H."/>
            <person name="Krawcyk A.O."/>
            <person name="De Jong A."/>
            <person name="Holsappel S."/>
            <person name="Eijlander R.T."/>
            <person name="Kuipers O.P."/>
        </authorList>
    </citation>
    <scope>NUCLEOTIDE SEQUENCE [LARGE SCALE GENOMIC DNA]</scope>
    <source>
        <strain evidence="9 10">B4135</strain>
    </source>
</reference>
<keyword evidence="7 8" id="KW-0472">Membrane</keyword>
<evidence type="ECO:0000256" key="4">
    <source>
        <dbReference type="ARBA" id="ARBA00022692"/>
    </source>
</evidence>
<keyword evidence="4 8" id="KW-0812">Transmembrane</keyword>
<dbReference type="Proteomes" id="UP000075683">
    <property type="component" value="Unassembled WGS sequence"/>
</dbReference>
<dbReference type="GO" id="GO:0005886">
    <property type="term" value="C:plasma membrane"/>
    <property type="evidence" value="ECO:0007669"/>
    <property type="project" value="UniProtKB-SubCell"/>
</dbReference>
<keyword evidence="3" id="KW-1003">Cell membrane</keyword>
<evidence type="ECO:0000256" key="5">
    <source>
        <dbReference type="ARBA" id="ARBA00022960"/>
    </source>
</evidence>
<name>A0A150M8T7_9BACI</name>
<evidence type="ECO:0000256" key="3">
    <source>
        <dbReference type="ARBA" id="ARBA00022475"/>
    </source>
</evidence>
<organism evidence="9 10">
    <name type="scientific">Caldibacillus debilis</name>
    <dbReference type="NCBI Taxonomy" id="301148"/>
    <lineage>
        <taxon>Bacteria</taxon>
        <taxon>Bacillati</taxon>
        <taxon>Bacillota</taxon>
        <taxon>Bacilli</taxon>
        <taxon>Bacillales</taxon>
        <taxon>Bacillaceae</taxon>
        <taxon>Caldibacillus</taxon>
    </lineage>
</organism>
<dbReference type="AlphaFoldDB" id="A0A150M8T7"/>
<evidence type="ECO:0000256" key="2">
    <source>
        <dbReference type="ARBA" id="ARBA00007776"/>
    </source>
</evidence>
<sequence length="178" mass="20503">MKKWLIVLVACLLFAVDGNFANFFPGHLFSAYGLAAPRFLFVFILLVAIYYDAKTALVYAAVFGLITDFVFTEIYGIYLFWYPAAVYLVSKIMKVLHSNWFIVMVVTLFAISVLEGGLYLFYSILTPLSFSAEEFFQYRFFPTLYVNLVFYLVAAFPLRKGLSVLKREKDEERSIFDA</sequence>
<comment type="subcellular location">
    <subcellularLocation>
        <location evidence="1">Cell membrane</location>
        <topology evidence="1">Multi-pass membrane protein</topology>
    </subcellularLocation>
</comment>
<feature type="transmembrane region" description="Helical" evidence="8">
    <location>
        <begin position="31"/>
        <end position="51"/>
    </location>
</feature>
<keyword evidence="5" id="KW-0133">Cell shape</keyword>
<feature type="transmembrane region" description="Helical" evidence="8">
    <location>
        <begin position="136"/>
        <end position="158"/>
    </location>
</feature>